<sequence>MAPITLPILHFNDVYNMASTTDTMVMREGQLTRTKFDRVVQFSEKITEIRRNWVTDVEPKGLVLFSGDLFSPSVESILTTGRNMVHLMNELAPDACVPGNHEFDYGRERFNQLTEFCNFDWILSNVKEYPRDESTQQVNFSRQGRPLRGLRKYSVFKRNNLTIGIIGVMSDDAMNGTLAAAKANLRADDMAETCKGLSSHLRKPTDQGGEGCDIVIALTHAEHSEDVALAKAVNAYPNAKKAGLENLVGVDVIFGGHNHNYALGQGVDLTNASDTPPTVTRGDDMAGDDGLLIVKSGYDFNDLSHVTLELEQKDGAHRKYVVTSLKVERHRMVDGGITEEDIKKSPMERVLRRQFQNEVMKSLDTTVVKLPNPLEFDSKDVRKRETLIGNWITDTVLEAYKVLGMVGGNPPIDPTMFIITGGSIRSNGLPKICRRRDMVALLPFPSTLVALKLKGQAIKDALKGALSHPGIIGSGQFPVFSGIKVKWDSTTAPDSRDPEVLVPLEGDDEWEPIKVDDEYCVLTNDYLAEGNIGFSSFKPPLQRFDSDLPVFQVLLSYLETNYALDQLFTEETFNHILGEIPDDESDVEEYVVKAFARFTEFVKEMEEIEKLSEAMGKKQFLKDFGDSIKRAAATLYGQDPDSFIPRLTIKAKMGRMVDAPV</sequence>
<dbReference type="SUPFAM" id="SSF55816">
    <property type="entry name" value="5'-nucleotidase (syn. UDP-sugar hydrolase), C-terminal domain"/>
    <property type="match status" value="1"/>
</dbReference>
<dbReference type="Pfam" id="PF00149">
    <property type="entry name" value="Metallophos"/>
    <property type="match status" value="1"/>
</dbReference>
<dbReference type="Pfam" id="PF02872">
    <property type="entry name" value="5_nucleotid_C"/>
    <property type="match status" value="1"/>
</dbReference>
<dbReference type="PANTHER" id="PTHR11575:SF48">
    <property type="entry name" value="5'-NUCLEOTIDASE"/>
    <property type="match status" value="1"/>
</dbReference>
<dbReference type="PANTHER" id="PTHR11575">
    <property type="entry name" value="5'-NUCLEOTIDASE-RELATED"/>
    <property type="match status" value="1"/>
</dbReference>
<name>A0A8H3DRK2_9AGAM</name>
<keyword evidence="3" id="KW-0547">Nucleotide-binding</keyword>
<dbReference type="GO" id="GO:0016787">
    <property type="term" value="F:hydrolase activity"/>
    <property type="evidence" value="ECO:0007669"/>
    <property type="project" value="UniProtKB-KW"/>
</dbReference>
<evidence type="ECO:0000259" key="4">
    <source>
        <dbReference type="Pfam" id="PF00149"/>
    </source>
</evidence>
<dbReference type="Proteomes" id="UP000663853">
    <property type="component" value="Unassembled WGS sequence"/>
</dbReference>
<evidence type="ECO:0000259" key="5">
    <source>
        <dbReference type="Pfam" id="PF02872"/>
    </source>
</evidence>
<keyword evidence="3" id="KW-0378">Hydrolase</keyword>
<feature type="domain" description="Calcineurin-like phosphoesterase" evidence="4">
    <location>
        <begin position="7"/>
        <end position="261"/>
    </location>
</feature>
<evidence type="ECO:0000256" key="1">
    <source>
        <dbReference type="ARBA" id="ARBA00006654"/>
    </source>
</evidence>
<dbReference type="InterPro" id="IPR029052">
    <property type="entry name" value="Metallo-depent_PP-like"/>
</dbReference>
<evidence type="ECO:0000313" key="6">
    <source>
        <dbReference type="EMBL" id="CAE6538414.1"/>
    </source>
</evidence>
<evidence type="ECO:0000256" key="2">
    <source>
        <dbReference type="ARBA" id="ARBA00022729"/>
    </source>
</evidence>
<dbReference type="SUPFAM" id="SSF56300">
    <property type="entry name" value="Metallo-dependent phosphatases"/>
    <property type="match status" value="1"/>
</dbReference>
<gene>
    <name evidence="6" type="ORF">RDB_LOCUS186548</name>
</gene>
<feature type="domain" description="5'-Nucleotidase C-terminal" evidence="5">
    <location>
        <begin position="374"/>
        <end position="538"/>
    </location>
</feature>
<keyword evidence="2" id="KW-0732">Signal</keyword>
<dbReference type="InterPro" id="IPR006179">
    <property type="entry name" value="5_nucleotidase/apyrase"/>
</dbReference>
<evidence type="ECO:0000313" key="7">
    <source>
        <dbReference type="Proteomes" id="UP000663853"/>
    </source>
</evidence>
<proteinExistence type="inferred from homology"/>
<comment type="similarity">
    <text evidence="1 3">Belongs to the 5'-nucleotidase family.</text>
</comment>
<protein>
    <recommendedName>
        <fullName evidence="8">5'-nucleotidase</fullName>
    </recommendedName>
</protein>
<dbReference type="InterPro" id="IPR008334">
    <property type="entry name" value="5'-Nucleotdase_C"/>
</dbReference>
<evidence type="ECO:0008006" key="8">
    <source>
        <dbReference type="Google" id="ProtNLM"/>
    </source>
</evidence>
<dbReference type="Gene3D" id="3.90.780.10">
    <property type="entry name" value="5'-Nucleotidase, C-terminal domain"/>
    <property type="match status" value="1"/>
</dbReference>
<evidence type="ECO:0000256" key="3">
    <source>
        <dbReference type="RuleBase" id="RU362119"/>
    </source>
</evidence>
<dbReference type="PRINTS" id="PR01607">
    <property type="entry name" value="APYRASEFAMLY"/>
</dbReference>
<comment type="caution">
    <text evidence="6">The sequence shown here is derived from an EMBL/GenBank/DDBJ whole genome shotgun (WGS) entry which is preliminary data.</text>
</comment>
<dbReference type="AlphaFoldDB" id="A0A8H3DRK2"/>
<dbReference type="InterPro" id="IPR036907">
    <property type="entry name" value="5'-Nucleotdase_C_sf"/>
</dbReference>
<organism evidence="6 7">
    <name type="scientific">Rhizoctonia solani</name>
    <dbReference type="NCBI Taxonomy" id="456999"/>
    <lineage>
        <taxon>Eukaryota</taxon>
        <taxon>Fungi</taxon>
        <taxon>Dikarya</taxon>
        <taxon>Basidiomycota</taxon>
        <taxon>Agaricomycotina</taxon>
        <taxon>Agaricomycetes</taxon>
        <taxon>Cantharellales</taxon>
        <taxon>Ceratobasidiaceae</taxon>
        <taxon>Rhizoctonia</taxon>
    </lineage>
</organism>
<dbReference type="Gene3D" id="3.60.21.10">
    <property type="match status" value="1"/>
</dbReference>
<dbReference type="GO" id="GO:0000166">
    <property type="term" value="F:nucleotide binding"/>
    <property type="evidence" value="ECO:0007669"/>
    <property type="project" value="UniProtKB-KW"/>
</dbReference>
<reference evidence="6" key="1">
    <citation type="submission" date="2021-01" db="EMBL/GenBank/DDBJ databases">
        <authorList>
            <person name="Kaushik A."/>
        </authorList>
    </citation>
    <scope>NUCLEOTIDE SEQUENCE</scope>
    <source>
        <strain evidence="6">AG6-10EEA</strain>
    </source>
</reference>
<accession>A0A8H3DRK2</accession>
<dbReference type="GO" id="GO:0009166">
    <property type="term" value="P:nucleotide catabolic process"/>
    <property type="evidence" value="ECO:0007669"/>
    <property type="project" value="InterPro"/>
</dbReference>
<dbReference type="InterPro" id="IPR004843">
    <property type="entry name" value="Calcineurin-like_PHP"/>
</dbReference>
<dbReference type="EMBL" id="CAJMXA010004263">
    <property type="protein sequence ID" value="CAE6538414.1"/>
    <property type="molecule type" value="Genomic_DNA"/>
</dbReference>